<gene>
    <name evidence="3" type="ORF">ASTO00021_LOCUS10204</name>
</gene>
<feature type="signal peptide" evidence="2">
    <location>
        <begin position="1"/>
        <end position="25"/>
    </location>
</feature>
<evidence type="ECO:0000313" key="3">
    <source>
        <dbReference type="EMBL" id="CAE0440053.1"/>
    </source>
</evidence>
<keyword evidence="2" id="KW-0732">Signal</keyword>
<keyword evidence="1" id="KW-0472">Membrane</keyword>
<accession>A0A7S3PI48</accession>
<sequence>MKVRINTISMKAAALLSLCICLTLSGCNCMADSSSSGSGCVSLVDSTLHFPKHSVSADESLSLTLEDVGVIVSRELGVEAYVNFGTENGKNSVTVLPTGDIFIRPKAALAIYIENISLDSIEKIGQEQLPRLFQMFVSSETAFTLHDSEAEDDVSMPAMYSLGAHFPNSVVRVANSEGNAFENFHEILSSVKSNLVQDNDPDLYIFTLSPTQNMDIEEMQSLEIGLVKLLQRFDTLYEGRTSKTVVLLGGGKKSPTPGRRVLQTGTEQPGFEGADHILMVWTCVVLLLVLFLLFCCVNWTSEMDPILTSGFKTGSHTKRE</sequence>
<proteinExistence type="predicted"/>
<feature type="transmembrane region" description="Helical" evidence="1">
    <location>
        <begin position="278"/>
        <end position="299"/>
    </location>
</feature>
<protein>
    <submittedName>
        <fullName evidence="3">Uncharacterized protein</fullName>
    </submittedName>
</protein>
<feature type="chain" id="PRO_5031170505" evidence="2">
    <location>
        <begin position="26"/>
        <end position="320"/>
    </location>
</feature>
<dbReference type="EMBL" id="HBIN01013513">
    <property type="protein sequence ID" value="CAE0440053.1"/>
    <property type="molecule type" value="Transcribed_RNA"/>
</dbReference>
<organism evidence="3">
    <name type="scientific">Aplanochytrium stocchinoi</name>
    <dbReference type="NCBI Taxonomy" id="215587"/>
    <lineage>
        <taxon>Eukaryota</taxon>
        <taxon>Sar</taxon>
        <taxon>Stramenopiles</taxon>
        <taxon>Bigyra</taxon>
        <taxon>Labyrinthulomycetes</taxon>
        <taxon>Thraustochytrida</taxon>
        <taxon>Thraustochytriidae</taxon>
        <taxon>Aplanochytrium</taxon>
    </lineage>
</organism>
<evidence type="ECO:0000256" key="2">
    <source>
        <dbReference type="SAM" id="SignalP"/>
    </source>
</evidence>
<dbReference type="PROSITE" id="PS51257">
    <property type="entry name" value="PROKAR_LIPOPROTEIN"/>
    <property type="match status" value="1"/>
</dbReference>
<name>A0A7S3PI48_9STRA</name>
<evidence type="ECO:0000256" key="1">
    <source>
        <dbReference type="SAM" id="Phobius"/>
    </source>
</evidence>
<reference evidence="3" key="1">
    <citation type="submission" date="2021-01" db="EMBL/GenBank/DDBJ databases">
        <authorList>
            <person name="Corre E."/>
            <person name="Pelletier E."/>
            <person name="Niang G."/>
            <person name="Scheremetjew M."/>
            <person name="Finn R."/>
            <person name="Kale V."/>
            <person name="Holt S."/>
            <person name="Cochrane G."/>
            <person name="Meng A."/>
            <person name="Brown T."/>
            <person name="Cohen L."/>
        </authorList>
    </citation>
    <scope>NUCLEOTIDE SEQUENCE</scope>
    <source>
        <strain evidence="3">GSBS06</strain>
    </source>
</reference>
<dbReference type="AlphaFoldDB" id="A0A7S3PI48"/>
<keyword evidence="1" id="KW-1133">Transmembrane helix</keyword>
<keyword evidence="1" id="KW-0812">Transmembrane</keyword>